<dbReference type="Proteomes" id="UP000005695">
    <property type="component" value="Unassembled WGS sequence"/>
</dbReference>
<dbReference type="GO" id="GO:0003677">
    <property type="term" value="F:DNA binding"/>
    <property type="evidence" value="ECO:0007669"/>
    <property type="project" value="UniProtKB-KW"/>
</dbReference>
<organism evidence="6 7">
    <name type="scientific">Desulfuromonas acetoxidans (strain DSM 684 / 11070)</name>
    <dbReference type="NCBI Taxonomy" id="281689"/>
    <lineage>
        <taxon>Bacteria</taxon>
        <taxon>Pseudomonadati</taxon>
        <taxon>Thermodesulfobacteriota</taxon>
        <taxon>Desulfuromonadia</taxon>
        <taxon>Desulfuromonadales</taxon>
        <taxon>Desulfuromonadaceae</taxon>
        <taxon>Desulfuromonas</taxon>
    </lineage>
</organism>
<dbReference type="InterPro" id="IPR011991">
    <property type="entry name" value="ArsR-like_HTH"/>
</dbReference>
<dbReference type="EMBL" id="AAEW02000002">
    <property type="protein sequence ID" value="EAT17098.1"/>
    <property type="molecule type" value="Genomic_DNA"/>
</dbReference>
<accession>Q1K376</accession>
<dbReference type="OrthoDB" id="9800350at2"/>
<keyword evidence="7" id="KW-1185">Reference proteome</keyword>
<dbReference type="PROSITE" id="PS51118">
    <property type="entry name" value="HTH_HXLR"/>
    <property type="match status" value="1"/>
</dbReference>
<keyword evidence="1" id="KW-0805">Transcription regulation</keyword>
<evidence type="ECO:0000259" key="5">
    <source>
        <dbReference type="PROSITE" id="PS51118"/>
    </source>
</evidence>
<name>Q1K376_DESA6</name>
<keyword evidence="2" id="KW-0238">DNA-binding</keyword>
<dbReference type="RefSeq" id="WP_005998022.1">
    <property type="nucleotide sequence ID" value="NZ_AAEW02000002.1"/>
</dbReference>
<feature type="domain" description="HTH hxlR-type" evidence="5">
    <location>
        <begin position="3"/>
        <end position="101"/>
    </location>
</feature>
<dbReference type="InterPro" id="IPR036388">
    <property type="entry name" value="WH-like_DNA-bd_sf"/>
</dbReference>
<evidence type="ECO:0000256" key="2">
    <source>
        <dbReference type="ARBA" id="ARBA00023125"/>
    </source>
</evidence>
<dbReference type="InterPro" id="IPR036390">
    <property type="entry name" value="WH_DNA-bd_sf"/>
</dbReference>
<protein>
    <submittedName>
        <fullName evidence="6">Transcriptional regulator, HxlR family</fullName>
    </submittedName>
</protein>
<dbReference type="PANTHER" id="PTHR33204">
    <property type="entry name" value="TRANSCRIPTIONAL REGULATOR, MARR FAMILY"/>
    <property type="match status" value="1"/>
</dbReference>
<dbReference type="GO" id="GO:0006355">
    <property type="term" value="P:regulation of DNA-templated transcription"/>
    <property type="evidence" value="ECO:0007669"/>
    <property type="project" value="UniProtKB-ARBA"/>
</dbReference>
<reference evidence="6" key="2">
    <citation type="submission" date="2006-05" db="EMBL/GenBank/DDBJ databases">
        <title>Sequencing of the draft genome and assembly of Desulfuromonas acetoxidans DSM 684.</title>
        <authorList>
            <consortium name="US DOE Joint Genome Institute (JGI-PGF)"/>
            <person name="Copeland A."/>
            <person name="Lucas S."/>
            <person name="Lapidus A."/>
            <person name="Barry K."/>
            <person name="Detter J.C."/>
            <person name="Glavina del Rio T."/>
            <person name="Hammon N."/>
            <person name="Israni S."/>
            <person name="Dalin E."/>
            <person name="Tice H."/>
            <person name="Bruce D."/>
            <person name="Pitluck S."/>
            <person name="Richardson P."/>
        </authorList>
    </citation>
    <scope>NUCLEOTIDE SEQUENCE [LARGE SCALE GENOMIC DNA]</scope>
    <source>
        <strain evidence="6">DSM 684</strain>
    </source>
</reference>
<evidence type="ECO:0000313" key="7">
    <source>
        <dbReference type="Proteomes" id="UP000005695"/>
    </source>
</evidence>
<sequence>MAIENVATTLSVMGGKWKPLILCQLFKKPRRFTELQTIPGVTPKVLTQQLRELEQEGLVRRIIVQVVPTHVEYRMTDYGETLCPVLRAMGQWGEKHEQRRAQHKTDHPMGESA</sequence>
<evidence type="ECO:0000256" key="3">
    <source>
        <dbReference type="ARBA" id="ARBA00023163"/>
    </source>
</evidence>
<evidence type="ECO:0000256" key="4">
    <source>
        <dbReference type="SAM" id="MobiDB-lite"/>
    </source>
</evidence>
<dbReference type="PANTHER" id="PTHR33204:SF29">
    <property type="entry name" value="TRANSCRIPTIONAL REGULATOR"/>
    <property type="match status" value="1"/>
</dbReference>
<keyword evidence="3" id="KW-0804">Transcription</keyword>
<dbReference type="InterPro" id="IPR002577">
    <property type="entry name" value="HTH_HxlR"/>
</dbReference>
<feature type="region of interest" description="Disordered" evidence="4">
    <location>
        <begin position="94"/>
        <end position="113"/>
    </location>
</feature>
<proteinExistence type="predicted"/>
<reference evidence="6" key="1">
    <citation type="submission" date="2006-05" db="EMBL/GenBank/DDBJ databases">
        <title>Annotation of the draft genome assembly of Desulfuromonas acetoxidans DSM 684.</title>
        <authorList>
            <consortium name="US DOE Joint Genome Institute (JGI-ORNL)"/>
            <person name="Larimer F."/>
            <person name="Land M."/>
            <person name="Hauser L."/>
        </authorList>
    </citation>
    <scope>NUCLEOTIDE SEQUENCE [LARGE SCALE GENOMIC DNA]</scope>
    <source>
        <strain evidence="6">DSM 684</strain>
    </source>
</reference>
<gene>
    <name evidence="6" type="ORF">Dace_2964</name>
</gene>
<dbReference type="AlphaFoldDB" id="Q1K376"/>
<dbReference type="CDD" id="cd00090">
    <property type="entry name" value="HTH_ARSR"/>
    <property type="match status" value="1"/>
</dbReference>
<dbReference type="Pfam" id="PF01638">
    <property type="entry name" value="HxlR"/>
    <property type="match status" value="1"/>
</dbReference>
<dbReference type="Gene3D" id="1.10.10.10">
    <property type="entry name" value="Winged helix-like DNA-binding domain superfamily/Winged helix DNA-binding domain"/>
    <property type="match status" value="1"/>
</dbReference>
<evidence type="ECO:0000256" key="1">
    <source>
        <dbReference type="ARBA" id="ARBA00023015"/>
    </source>
</evidence>
<dbReference type="SUPFAM" id="SSF46785">
    <property type="entry name" value="Winged helix' DNA-binding domain"/>
    <property type="match status" value="1"/>
</dbReference>
<evidence type="ECO:0000313" key="6">
    <source>
        <dbReference type="EMBL" id="EAT17098.1"/>
    </source>
</evidence>
<comment type="caution">
    <text evidence="6">The sequence shown here is derived from an EMBL/GenBank/DDBJ whole genome shotgun (WGS) entry which is preliminary data.</text>
</comment>